<comment type="subcellular location">
    <subcellularLocation>
        <location evidence="1">Cell membrane</location>
    </subcellularLocation>
</comment>
<evidence type="ECO:0000256" key="1">
    <source>
        <dbReference type="ARBA" id="ARBA00004236"/>
    </source>
</evidence>
<dbReference type="PANTHER" id="PTHR43646">
    <property type="entry name" value="GLYCOSYLTRANSFERASE"/>
    <property type="match status" value="1"/>
</dbReference>
<dbReference type="AlphaFoldDB" id="X0SU04"/>
<sequence length="209" mass="22608">MWGKLLIGSLLVLAAASEESRNAVERCLSAIDNPPPYRVSGPSVSIIIPTYNEEKFLPPLLASINNQTYSPIEVVVADCSTDSTPDIARSAGAVVVTSPKSCPAVARNDGANGSSGEILIFMDADCVPSHDFTERLVSALQNGAALAHGTDVLYDNMVLSTVMSPWRWWKPRAYTTGRGVAVWRDTFFAIGGYDESCDPMLDCREDLMF</sequence>
<feature type="domain" description="Glycosyltransferase 2-like" evidence="6">
    <location>
        <begin position="45"/>
        <end position="191"/>
    </location>
</feature>
<dbReference type="Pfam" id="PF00535">
    <property type="entry name" value="Glycos_transf_2"/>
    <property type="match status" value="1"/>
</dbReference>
<dbReference type="GO" id="GO:0005886">
    <property type="term" value="C:plasma membrane"/>
    <property type="evidence" value="ECO:0007669"/>
    <property type="project" value="UniProtKB-SubCell"/>
</dbReference>
<proteinExistence type="predicted"/>
<keyword evidence="5" id="KW-0472">Membrane</keyword>
<dbReference type="InterPro" id="IPR029044">
    <property type="entry name" value="Nucleotide-diphossugar_trans"/>
</dbReference>
<keyword evidence="3" id="KW-0328">Glycosyltransferase</keyword>
<keyword evidence="4" id="KW-0808">Transferase</keyword>
<reference evidence="7" key="1">
    <citation type="journal article" date="2014" name="Front. Microbiol.">
        <title>High frequency of phylogenetically diverse reductive dehalogenase-homologous genes in deep subseafloor sedimentary metagenomes.</title>
        <authorList>
            <person name="Kawai M."/>
            <person name="Futagami T."/>
            <person name="Toyoda A."/>
            <person name="Takaki Y."/>
            <person name="Nishi S."/>
            <person name="Hori S."/>
            <person name="Arai W."/>
            <person name="Tsubouchi T."/>
            <person name="Morono Y."/>
            <person name="Uchiyama I."/>
            <person name="Ito T."/>
            <person name="Fujiyama A."/>
            <person name="Inagaki F."/>
            <person name="Takami H."/>
        </authorList>
    </citation>
    <scope>NUCLEOTIDE SEQUENCE</scope>
    <source>
        <strain evidence="7">Expedition CK06-06</strain>
    </source>
</reference>
<evidence type="ECO:0000256" key="2">
    <source>
        <dbReference type="ARBA" id="ARBA00022475"/>
    </source>
</evidence>
<dbReference type="EMBL" id="BARS01008785">
    <property type="protein sequence ID" value="GAF67295.1"/>
    <property type="molecule type" value="Genomic_DNA"/>
</dbReference>
<keyword evidence="2" id="KW-1003">Cell membrane</keyword>
<dbReference type="InterPro" id="IPR001173">
    <property type="entry name" value="Glyco_trans_2-like"/>
</dbReference>
<feature type="non-terminal residue" evidence="7">
    <location>
        <position position="209"/>
    </location>
</feature>
<dbReference type="PANTHER" id="PTHR43646:SF2">
    <property type="entry name" value="GLYCOSYLTRANSFERASE 2-LIKE DOMAIN-CONTAINING PROTEIN"/>
    <property type="match status" value="1"/>
</dbReference>
<dbReference type="Gene3D" id="3.90.550.10">
    <property type="entry name" value="Spore Coat Polysaccharide Biosynthesis Protein SpsA, Chain A"/>
    <property type="match status" value="1"/>
</dbReference>
<name>X0SU04_9ZZZZ</name>
<evidence type="ECO:0000313" key="7">
    <source>
        <dbReference type="EMBL" id="GAF67295.1"/>
    </source>
</evidence>
<evidence type="ECO:0000256" key="4">
    <source>
        <dbReference type="ARBA" id="ARBA00022679"/>
    </source>
</evidence>
<dbReference type="SUPFAM" id="SSF53448">
    <property type="entry name" value="Nucleotide-diphospho-sugar transferases"/>
    <property type="match status" value="1"/>
</dbReference>
<accession>X0SU04</accession>
<evidence type="ECO:0000256" key="3">
    <source>
        <dbReference type="ARBA" id="ARBA00022676"/>
    </source>
</evidence>
<dbReference type="GO" id="GO:0016757">
    <property type="term" value="F:glycosyltransferase activity"/>
    <property type="evidence" value="ECO:0007669"/>
    <property type="project" value="UniProtKB-KW"/>
</dbReference>
<evidence type="ECO:0000256" key="5">
    <source>
        <dbReference type="ARBA" id="ARBA00023136"/>
    </source>
</evidence>
<evidence type="ECO:0000259" key="6">
    <source>
        <dbReference type="Pfam" id="PF00535"/>
    </source>
</evidence>
<protein>
    <recommendedName>
        <fullName evidence="6">Glycosyltransferase 2-like domain-containing protein</fullName>
    </recommendedName>
</protein>
<organism evidence="7">
    <name type="scientific">marine sediment metagenome</name>
    <dbReference type="NCBI Taxonomy" id="412755"/>
    <lineage>
        <taxon>unclassified sequences</taxon>
        <taxon>metagenomes</taxon>
        <taxon>ecological metagenomes</taxon>
    </lineage>
</organism>
<comment type="caution">
    <text evidence="7">The sequence shown here is derived from an EMBL/GenBank/DDBJ whole genome shotgun (WGS) entry which is preliminary data.</text>
</comment>
<gene>
    <name evidence="7" type="ORF">S01H1_16676</name>
</gene>